<dbReference type="Proteomes" id="UP000799770">
    <property type="component" value="Unassembled WGS sequence"/>
</dbReference>
<dbReference type="EMBL" id="ML977312">
    <property type="protein sequence ID" value="KAF2121486.1"/>
    <property type="molecule type" value="Genomic_DNA"/>
</dbReference>
<dbReference type="OrthoDB" id="410198at2759"/>
<name>A0A6A5ZQF4_9PLEO</name>
<organism evidence="1 2">
    <name type="scientific">Lophiotrema nucula</name>
    <dbReference type="NCBI Taxonomy" id="690887"/>
    <lineage>
        <taxon>Eukaryota</taxon>
        <taxon>Fungi</taxon>
        <taxon>Dikarya</taxon>
        <taxon>Ascomycota</taxon>
        <taxon>Pezizomycotina</taxon>
        <taxon>Dothideomycetes</taxon>
        <taxon>Pleosporomycetidae</taxon>
        <taxon>Pleosporales</taxon>
        <taxon>Lophiotremataceae</taxon>
        <taxon>Lophiotrema</taxon>
    </lineage>
</organism>
<accession>A0A6A5ZQF4</accession>
<evidence type="ECO:0000313" key="1">
    <source>
        <dbReference type="EMBL" id="KAF2121486.1"/>
    </source>
</evidence>
<gene>
    <name evidence="1" type="ORF">BDV96DRAFT_564366</name>
</gene>
<protein>
    <recommendedName>
        <fullName evidence="3">N-acetyltransferase domain-containing protein</fullName>
    </recommendedName>
</protein>
<sequence>MKMAYQVVRADHWRSEWPILVRVAQLARNTPFSSFFNHMRSPIATREDYYDLVKQELHDGKTTEIVKAVDMRTGEIVGCAAFNICLDQIASTSMLRRPSLAIGNETEKVLKDKYLATPRAAPHVFWNSLSTLPGLEDEVTPLLIDWGINRAANLGVEMWHYTLQPSAPLYGIKGFQAATERVIGLEAPSKASWPKDGDNEAEKRNGAEFSCWGMWRPAPST</sequence>
<dbReference type="AlphaFoldDB" id="A0A6A5ZQF4"/>
<evidence type="ECO:0000313" key="2">
    <source>
        <dbReference type="Proteomes" id="UP000799770"/>
    </source>
</evidence>
<evidence type="ECO:0008006" key="3">
    <source>
        <dbReference type="Google" id="ProtNLM"/>
    </source>
</evidence>
<reference evidence="1" key="1">
    <citation type="journal article" date="2020" name="Stud. Mycol.">
        <title>101 Dothideomycetes genomes: a test case for predicting lifestyles and emergence of pathogens.</title>
        <authorList>
            <person name="Haridas S."/>
            <person name="Albert R."/>
            <person name="Binder M."/>
            <person name="Bloem J."/>
            <person name="Labutti K."/>
            <person name="Salamov A."/>
            <person name="Andreopoulos B."/>
            <person name="Baker S."/>
            <person name="Barry K."/>
            <person name="Bills G."/>
            <person name="Bluhm B."/>
            <person name="Cannon C."/>
            <person name="Castanera R."/>
            <person name="Culley D."/>
            <person name="Daum C."/>
            <person name="Ezra D."/>
            <person name="Gonzalez J."/>
            <person name="Henrissat B."/>
            <person name="Kuo A."/>
            <person name="Liang C."/>
            <person name="Lipzen A."/>
            <person name="Lutzoni F."/>
            <person name="Magnuson J."/>
            <person name="Mondo S."/>
            <person name="Nolan M."/>
            <person name="Ohm R."/>
            <person name="Pangilinan J."/>
            <person name="Park H.-J."/>
            <person name="Ramirez L."/>
            <person name="Alfaro M."/>
            <person name="Sun H."/>
            <person name="Tritt A."/>
            <person name="Yoshinaga Y."/>
            <person name="Zwiers L.-H."/>
            <person name="Turgeon B."/>
            <person name="Goodwin S."/>
            <person name="Spatafora J."/>
            <person name="Crous P."/>
            <person name="Grigoriev I."/>
        </authorList>
    </citation>
    <scope>NUCLEOTIDE SEQUENCE</scope>
    <source>
        <strain evidence="1">CBS 627.86</strain>
    </source>
</reference>
<keyword evidence="2" id="KW-1185">Reference proteome</keyword>
<proteinExistence type="predicted"/>